<dbReference type="Proteomes" id="UP001631969">
    <property type="component" value="Unassembled WGS sequence"/>
</dbReference>
<evidence type="ECO:0000313" key="2">
    <source>
        <dbReference type="Proteomes" id="UP001631969"/>
    </source>
</evidence>
<protein>
    <submittedName>
        <fullName evidence="1">MFS transporter</fullName>
    </submittedName>
</protein>
<dbReference type="EMBL" id="JBJURJ010000013">
    <property type="protein sequence ID" value="MFM9330448.1"/>
    <property type="molecule type" value="Genomic_DNA"/>
</dbReference>
<name>A0ACC7P094_9BACL</name>
<keyword evidence="2" id="KW-1185">Reference proteome</keyword>
<gene>
    <name evidence="1" type="ORF">ACI1P1_19285</name>
</gene>
<accession>A0ACC7P094</accession>
<organism evidence="1 2">
    <name type="scientific">Paenibacillus mesotrionivorans</name>
    <dbReference type="NCBI Taxonomy" id="3160968"/>
    <lineage>
        <taxon>Bacteria</taxon>
        <taxon>Bacillati</taxon>
        <taxon>Bacillota</taxon>
        <taxon>Bacilli</taxon>
        <taxon>Bacillales</taxon>
        <taxon>Paenibacillaceae</taxon>
        <taxon>Paenibacillus</taxon>
    </lineage>
</organism>
<sequence length="403" mass="42789">MSATASRLEQNQPHSTVSRSRLSIFCAATILYWISMYTYVPVLSPYLESKSYSFSVIGIILGSYGFMQILIRLPLGIYSDKLGKRKPFLFLGFAAATVSCFMFLIPGHWLWPLLARSVAGVSASAWVGFTVLFAAYYPPEQATRAMGTISFLTVTGQLIGMALSGFLADGLGWPSVFVAGGAAGIAGLVLAFAVYEAPPQQGRVPMRVKDLGSVITNPMLLKVSALSILAHSILFITMFGFTPSQALLLGASKSGLTFLSVCFMIPHAVTSILSGKVFAPRFGPWNMAFTGFALSAVCTLAIPFVPNFGMLCVTQAVNGFAQGLHLPLLLGLAIQEIEPAKRATAMGFYQAVYALGMFAGPFIAGWLNEGFGLDAGFYLGGSIGLCAAVLALSWRKAAAGGRS</sequence>
<reference evidence="1" key="1">
    <citation type="submission" date="2024-12" db="EMBL/GenBank/DDBJ databases">
        <authorList>
            <person name="Wu N."/>
        </authorList>
    </citation>
    <scope>NUCLEOTIDE SEQUENCE</scope>
    <source>
        <strain evidence="1">P15</strain>
    </source>
</reference>
<comment type="caution">
    <text evidence="1">The sequence shown here is derived from an EMBL/GenBank/DDBJ whole genome shotgun (WGS) entry which is preliminary data.</text>
</comment>
<proteinExistence type="predicted"/>
<evidence type="ECO:0000313" key="1">
    <source>
        <dbReference type="EMBL" id="MFM9330448.1"/>
    </source>
</evidence>